<protein>
    <submittedName>
        <fullName evidence="1">Uncharacterized protein</fullName>
    </submittedName>
</protein>
<keyword evidence="2" id="KW-1185">Reference proteome</keyword>
<reference evidence="1 2" key="1">
    <citation type="submission" date="2023-06" db="EMBL/GenBank/DDBJ databases">
        <authorList>
            <person name="Oyuntsetseg B."/>
            <person name="Kim S.B."/>
        </authorList>
    </citation>
    <scope>NUCLEOTIDE SEQUENCE [LARGE SCALE GENOMIC DNA]</scope>
    <source>
        <strain evidence="1 2">2-15</strain>
    </source>
</reference>
<dbReference type="Gene3D" id="3.30.1360.150">
    <property type="match status" value="1"/>
</dbReference>
<name>A0A9Y2IEL5_9PSEU</name>
<accession>A0A9Y2IEL5</accession>
<evidence type="ECO:0000313" key="2">
    <source>
        <dbReference type="Proteomes" id="UP001236014"/>
    </source>
</evidence>
<dbReference type="Proteomes" id="UP001236014">
    <property type="component" value="Chromosome"/>
</dbReference>
<sequence>MDNGRYPDVFGKVQEGVVYSKPTKLAEHGGMNTEDSHILMVVNGPGIPAQVESRSVETTQVAPTIISVRGLDPAALTAVPTEGTQILPGLRGSRAGH</sequence>
<organism evidence="1 2">
    <name type="scientific">Amycolatopsis carbonis</name>
    <dbReference type="NCBI Taxonomy" id="715471"/>
    <lineage>
        <taxon>Bacteria</taxon>
        <taxon>Bacillati</taxon>
        <taxon>Actinomycetota</taxon>
        <taxon>Actinomycetes</taxon>
        <taxon>Pseudonocardiales</taxon>
        <taxon>Pseudonocardiaceae</taxon>
        <taxon>Amycolatopsis</taxon>
    </lineage>
</organism>
<dbReference type="AlphaFoldDB" id="A0A9Y2IEL5"/>
<dbReference type="Gene3D" id="3.40.720.10">
    <property type="entry name" value="Alkaline Phosphatase, subunit A"/>
    <property type="match status" value="1"/>
</dbReference>
<dbReference type="InterPro" id="IPR017850">
    <property type="entry name" value="Alkaline_phosphatase_core_sf"/>
</dbReference>
<dbReference type="KEGG" id="acab:QRX50_36840"/>
<evidence type="ECO:0000313" key="1">
    <source>
        <dbReference type="EMBL" id="WIX76948.1"/>
    </source>
</evidence>
<dbReference type="EMBL" id="CP127294">
    <property type="protein sequence ID" value="WIX76948.1"/>
    <property type="molecule type" value="Genomic_DNA"/>
</dbReference>
<dbReference type="SUPFAM" id="SSF53649">
    <property type="entry name" value="Alkaline phosphatase-like"/>
    <property type="match status" value="1"/>
</dbReference>
<proteinExistence type="predicted"/>
<gene>
    <name evidence="1" type="ORF">QRX50_36840</name>
</gene>
<dbReference type="RefSeq" id="WP_285967694.1">
    <property type="nucleotide sequence ID" value="NZ_CP127294.1"/>
</dbReference>